<proteinExistence type="predicted"/>
<evidence type="ECO:0000313" key="2">
    <source>
        <dbReference type="Proteomes" id="UP001228019"/>
    </source>
</evidence>
<accession>A0ABT9C6D8</accession>
<dbReference type="Proteomes" id="UP001228019">
    <property type="component" value="Unassembled WGS sequence"/>
</dbReference>
<evidence type="ECO:0008006" key="3">
    <source>
        <dbReference type="Google" id="ProtNLM"/>
    </source>
</evidence>
<gene>
    <name evidence="1" type="ORF">Q6A48_22880</name>
</gene>
<dbReference type="EMBL" id="JAUQOP010000049">
    <property type="protein sequence ID" value="MDO7899740.1"/>
    <property type="molecule type" value="Genomic_DNA"/>
</dbReference>
<reference evidence="1 2" key="1">
    <citation type="submission" date="2023-07" db="EMBL/GenBank/DDBJ databases">
        <title>Identification of four novel Pseudomonas species associated with bacterial leaf spot of cucurbits.</title>
        <authorList>
            <person name="Fullem K.R."/>
        </authorList>
    </citation>
    <scope>NUCLEOTIDE SEQUENCE [LARGE SCALE GENOMIC DNA]</scope>
    <source>
        <strain evidence="1 2">K18</strain>
    </source>
</reference>
<name>A0ABT9C6D8_9PSED</name>
<organism evidence="1 2">
    <name type="scientific">Pseudomonas citrulli</name>
    <dbReference type="NCBI Taxonomy" id="3064347"/>
    <lineage>
        <taxon>Bacteria</taxon>
        <taxon>Pseudomonadati</taxon>
        <taxon>Pseudomonadota</taxon>
        <taxon>Gammaproteobacteria</taxon>
        <taxon>Pseudomonadales</taxon>
        <taxon>Pseudomonadaceae</taxon>
        <taxon>Pseudomonas</taxon>
    </lineage>
</organism>
<evidence type="ECO:0000313" key="1">
    <source>
        <dbReference type="EMBL" id="MDO7899740.1"/>
    </source>
</evidence>
<sequence length="1149" mass="124605">MNVQKRIKRNLLGTAGDLPTSTWPPGWRRRTGEGFSGADLIYVSSSDTQRRYVYLYGEVEAAIEFDLPIDLLLTAEPGYRVRFLYQPTQRASENPRVVAYFNAGADFWTRELQTSTAHVAMAEPGDWLICDDSIELNDANTQPKALLAFQSGLFDPSAASDAMTGSEGDQQVAQEPGWPLGPGELHFSGKALGAGVSPEMAEGVSVFVYLKPLALSTHEPMPEFDGGRARYWVEKDGRAYMPICRGGGSHALTLPVAEDCGWAGGGVYAGTSAYASFTDQNEAGQAGLQVAPTDPDADDDAQPIAKAWDIRNDADEDDLEVNGRTATLCFESVYHADPHDTLACIVGPYKLDIADHRQPDYWPSVEEEETIDLQVKVHYAVSGKPEPGIAVEWRREGSLLETLFTEESGLTVFSYQPTADATVVAVVDSPYKPEADTQHFVVKTIPTRLWAQFELSVDGTEISPDDNWRILPGQSYQLTLEPRADSVLIGQELALAVDPAQSLQLEPTEARPLAASGLTWRVTAAANASGAFTLRLDCIRFKRPPILHGTTNKLSALTIGEAVGDQLDPLAAVDTLTALVPHYDGMAASDKISVTWTGAAGSPAEGTHATPPVEVGTVGEKRIPLPVSVIAYSLGQPVTVSYTVTRDGTPLPAPDVLTLAVGVLPQSALEPSRPRILEAVQEGNGAELDMGSVSGDVTVRVDSWPHVAHGQRTWLRVEGTRIDGSAYEKDLWKGSGNWVSMEWYNRGYGEKDIPRDDLLGLRNGSTLKLEFKASFNQSNEVDQATTFPLRTYIILAALNLSAPSVKQASGAAPNQRLNPAAARDALTVVIPNYGIQPGDQVSVIWDGTAGAGSHTTPVQALPGNREIPLPVAVVAYNLGRQVRIAYTVTRNGEAKPLSSILKLDVQTMPTDALEASRPRILQVAQDGNGAELDLNTVTGSVDVRIDGWPLIAVGQYVWLRAKGFMANGSVHDKDVWGAHARVTQSEYERGDLRAVLPRHYLFDLGDGSTLTLEFKVSFHQKDKEHEATTFALRTYTLTNPLTLLEVRDQLGRQIPDNGSTTSRYISVLGRALGDGEVELFDNDSSVLSLSIFDGLWGLLVTGRFGLGEHRLHVRKVYRGKVVHSNTRVFRIVESETAESGTGHDDEADQ</sequence>
<dbReference type="RefSeq" id="WP_304556654.1">
    <property type="nucleotide sequence ID" value="NZ_JAUQOP010000049.1"/>
</dbReference>
<protein>
    <recommendedName>
        <fullName evidence="3">Ig-like domain-containing protein</fullName>
    </recommendedName>
</protein>
<keyword evidence="2" id="KW-1185">Reference proteome</keyword>
<comment type="caution">
    <text evidence="1">The sequence shown here is derived from an EMBL/GenBank/DDBJ whole genome shotgun (WGS) entry which is preliminary data.</text>
</comment>